<dbReference type="PROSITE" id="PS01156">
    <property type="entry name" value="TONB_DEPENDENT_REC_2"/>
    <property type="match status" value="1"/>
</dbReference>
<feature type="short sequence motif" description="TonB C-terminal box" evidence="15">
    <location>
        <begin position="707"/>
        <end position="724"/>
    </location>
</feature>
<evidence type="ECO:0000256" key="10">
    <source>
        <dbReference type="ARBA" id="ARBA00023077"/>
    </source>
</evidence>
<evidence type="ECO:0000256" key="14">
    <source>
        <dbReference type="PROSITE-ProRule" id="PRU01360"/>
    </source>
</evidence>
<dbReference type="Gene3D" id="2.170.130.10">
    <property type="entry name" value="TonB-dependent receptor, plug domain"/>
    <property type="match status" value="1"/>
</dbReference>
<evidence type="ECO:0000256" key="6">
    <source>
        <dbReference type="ARBA" id="ARBA00022692"/>
    </source>
</evidence>
<dbReference type="CDD" id="cd01347">
    <property type="entry name" value="ligand_gated_channel"/>
    <property type="match status" value="1"/>
</dbReference>
<dbReference type="AlphaFoldDB" id="A0A9N8D1A1"/>
<evidence type="ECO:0000256" key="8">
    <source>
        <dbReference type="ARBA" id="ARBA00023004"/>
    </source>
</evidence>
<proteinExistence type="inferred from homology"/>
<dbReference type="InterPro" id="IPR036942">
    <property type="entry name" value="Beta-barrel_TonB_sf"/>
</dbReference>
<keyword evidence="3 14" id="KW-0813">Transport</keyword>
<dbReference type="GO" id="GO:0015891">
    <property type="term" value="P:siderophore transport"/>
    <property type="evidence" value="ECO:0007669"/>
    <property type="project" value="InterPro"/>
</dbReference>
<dbReference type="Pfam" id="PF00593">
    <property type="entry name" value="TonB_dep_Rec_b-barrel"/>
    <property type="match status" value="1"/>
</dbReference>
<dbReference type="PROSITE" id="PS52016">
    <property type="entry name" value="TONB_DEPENDENT_REC_3"/>
    <property type="match status" value="1"/>
</dbReference>
<evidence type="ECO:0000256" key="13">
    <source>
        <dbReference type="ARBA" id="ARBA00023237"/>
    </source>
</evidence>
<sequence>MIIIIIISLNLLYCLFLMNLKTSKLLIPLAISAALAPYHVFAVDNPKNDQITVTGNWLENTEDGEVVFNHPGARTVKTQQQIKESGSETIADALKGIPGVQVRESNGTGGSDVSLNVGVRGLTSRLSPRSTILLDGMPLAAAPYGQPQLSMSPLSLGSIESIDVIRGGASVRYGPQNVGGVINFVTKPIPKDFSGGVSLQTQGAKTGGLKTLVDASVGGSKADDSAGAILLYSGLHGQGYRKSNDNTDIDDLILKTRYAVTDNDELLANFHYYHAMSGMPGGLTQAQYNADPFQSTRPYDRFEGNRQDMSLKYKHEEDDKQFELMTWFSKSYRGSYIESDHKDKANERRLVSYPRHYTAYAIEPSYSQLFRFNDISHEVTVGYRYLNETADEKAYRSNWYQAGTQSSRPSTNDYYQHTSGGTEAHAIYLDDTIDVGNWTVIPGIRYENINIHLNDSFKNQNRSKRYSEPLPALAVIYHIDDEWKLFANASTSFGSLQYFQLNTKGVGNSPANGLSAEKAHNYEVGTKYDNTALSLEATLFYIDFDDQLLYVENTTGWTNLGATTHQGVELAARYNLSELSDKLDGISVYSTYTYTKAVSKKGDFAHKDLPFYSRQVFTAGSRYETGNWIWNLNTYAQSTQESPGTSSHYVTKPSADGRYGTIPGYMVWDARGEYHFGKSLSDLTLSAGIKNLFDQTYFTRSTDNNYGIYVGQPRTYYVQASVKF</sequence>
<evidence type="ECO:0000256" key="5">
    <source>
        <dbReference type="ARBA" id="ARBA00022496"/>
    </source>
</evidence>
<dbReference type="Proteomes" id="UP000834611">
    <property type="component" value="Unassembled WGS sequence"/>
</dbReference>
<keyword evidence="13 14" id="KW-0998">Cell outer membrane</keyword>
<dbReference type="EMBL" id="CAHPSF010000001">
    <property type="protein sequence ID" value="CAB5670897.1"/>
    <property type="molecule type" value="Genomic_DNA"/>
</dbReference>
<evidence type="ECO:0000256" key="15">
    <source>
        <dbReference type="PROSITE-ProRule" id="PRU10144"/>
    </source>
</evidence>
<evidence type="ECO:0000259" key="18">
    <source>
        <dbReference type="Pfam" id="PF07715"/>
    </source>
</evidence>
<protein>
    <submittedName>
        <fullName evidence="19">Iron(III) dicitrate transport protein FecA</fullName>
    </submittedName>
</protein>
<dbReference type="PANTHER" id="PTHR30442:SF0">
    <property type="entry name" value="FE(3+) DICITRATE TRANSPORT PROTEIN FECA"/>
    <property type="match status" value="1"/>
</dbReference>
<keyword evidence="11 14" id="KW-0472">Membrane</keyword>
<gene>
    <name evidence="19" type="primary">fecA</name>
    <name evidence="19" type="ORF">GHA_00753</name>
</gene>
<dbReference type="Gene3D" id="2.40.170.20">
    <property type="entry name" value="TonB-dependent receptor, beta-barrel domain"/>
    <property type="match status" value="1"/>
</dbReference>
<dbReference type="NCBIfam" id="TIGR01783">
    <property type="entry name" value="TonB-siderophor"/>
    <property type="match status" value="1"/>
</dbReference>
<comment type="subcellular location">
    <subcellularLocation>
        <location evidence="1 14">Cell outer membrane</location>
        <topology evidence="1 14">Multi-pass membrane protein</topology>
    </subcellularLocation>
</comment>
<evidence type="ECO:0000256" key="12">
    <source>
        <dbReference type="ARBA" id="ARBA00023170"/>
    </source>
</evidence>
<feature type="domain" description="TonB-dependent receptor-like beta-barrel" evidence="17">
    <location>
        <begin position="266"/>
        <end position="692"/>
    </location>
</feature>
<evidence type="ECO:0000313" key="19">
    <source>
        <dbReference type="EMBL" id="CAB5670897.1"/>
    </source>
</evidence>
<evidence type="ECO:0000259" key="17">
    <source>
        <dbReference type="Pfam" id="PF00593"/>
    </source>
</evidence>
<dbReference type="InterPro" id="IPR010917">
    <property type="entry name" value="TonB_rcpt_CS"/>
</dbReference>
<evidence type="ECO:0000256" key="7">
    <source>
        <dbReference type="ARBA" id="ARBA00022729"/>
    </source>
</evidence>
<dbReference type="GO" id="GO:0009279">
    <property type="term" value="C:cell outer membrane"/>
    <property type="evidence" value="ECO:0007669"/>
    <property type="project" value="UniProtKB-SubCell"/>
</dbReference>
<accession>A0A9N8D1A1</accession>
<comment type="caution">
    <text evidence="19">The sequence shown here is derived from an EMBL/GenBank/DDBJ whole genome shotgun (WGS) entry which is preliminary data.</text>
</comment>
<dbReference type="SUPFAM" id="SSF56935">
    <property type="entry name" value="Porins"/>
    <property type="match status" value="1"/>
</dbReference>
<dbReference type="InterPro" id="IPR012910">
    <property type="entry name" value="Plug_dom"/>
</dbReference>
<evidence type="ECO:0000256" key="16">
    <source>
        <dbReference type="RuleBase" id="RU003357"/>
    </source>
</evidence>
<evidence type="ECO:0000256" key="9">
    <source>
        <dbReference type="ARBA" id="ARBA00023065"/>
    </source>
</evidence>
<dbReference type="InterPro" id="IPR039426">
    <property type="entry name" value="TonB-dep_rcpt-like"/>
</dbReference>
<keyword evidence="12" id="KW-0675">Receptor</keyword>
<dbReference type="InterPro" id="IPR010105">
    <property type="entry name" value="TonB_sidphr_rcpt"/>
</dbReference>
<comment type="similarity">
    <text evidence="2 14 16">Belongs to the TonB-dependent receptor family.</text>
</comment>
<keyword evidence="6 14" id="KW-0812">Transmembrane</keyword>
<keyword evidence="5" id="KW-0410">Iron transport</keyword>
<feature type="domain" description="TonB-dependent receptor plug" evidence="18">
    <location>
        <begin position="69"/>
        <end position="181"/>
    </location>
</feature>
<dbReference type="GO" id="GO:0015343">
    <property type="term" value="F:siderophore-iron transmembrane transporter activity"/>
    <property type="evidence" value="ECO:0007669"/>
    <property type="project" value="InterPro"/>
</dbReference>
<evidence type="ECO:0000256" key="1">
    <source>
        <dbReference type="ARBA" id="ARBA00004571"/>
    </source>
</evidence>
<reference evidence="19" key="1">
    <citation type="submission" date="2020-05" db="EMBL/GenBank/DDBJ databases">
        <authorList>
            <person name="Delgado-Blas J."/>
        </authorList>
    </citation>
    <scope>NUCLEOTIDE SEQUENCE</scope>
    <source>
        <strain evidence="19">BB1453</strain>
    </source>
</reference>
<dbReference type="InterPro" id="IPR037066">
    <property type="entry name" value="Plug_dom_sf"/>
</dbReference>
<evidence type="ECO:0000256" key="4">
    <source>
        <dbReference type="ARBA" id="ARBA00022452"/>
    </source>
</evidence>
<evidence type="ECO:0000256" key="11">
    <source>
        <dbReference type="ARBA" id="ARBA00023136"/>
    </source>
</evidence>
<evidence type="ECO:0000256" key="3">
    <source>
        <dbReference type="ARBA" id="ARBA00022448"/>
    </source>
</evidence>
<keyword evidence="7" id="KW-0732">Signal</keyword>
<organism evidence="19 20">
    <name type="scientific">Providencia rettgeri</name>
    <dbReference type="NCBI Taxonomy" id="587"/>
    <lineage>
        <taxon>Bacteria</taxon>
        <taxon>Pseudomonadati</taxon>
        <taxon>Pseudomonadota</taxon>
        <taxon>Gammaproteobacteria</taxon>
        <taxon>Enterobacterales</taxon>
        <taxon>Morganellaceae</taxon>
        <taxon>Providencia</taxon>
    </lineage>
</organism>
<dbReference type="Pfam" id="PF07715">
    <property type="entry name" value="Plug"/>
    <property type="match status" value="1"/>
</dbReference>
<evidence type="ECO:0000313" key="20">
    <source>
        <dbReference type="Proteomes" id="UP000834611"/>
    </source>
</evidence>
<keyword evidence="9" id="KW-0406">Ion transport</keyword>
<keyword evidence="4 14" id="KW-1134">Transmembrane beta strand</keyword>
<dbReference type="InterPro" id="IPR000531">
    <property type="entry name" value="Beta-barrel_TonB"/>
</dbReference>
<dbReference type="PANTHER" id="PTHR30442">
    <property type="entry name" value="IRON III DICITRATE TRANSPORT PROTEIN FECA"/>
    <property type="match status" value="1"/>
</dbReference>
<keyword evidence="8" id="KW-0408">Iron</keyword>
<name>A0A9N8D1A1_PRORE</name>
<keyword evidence="10 16" id="KW-0798">TonB box</keyword>
<dbReference type="GO" id="GO:0038023">
    <property type="term" value="F:signaling receptor activity"/>
    <property type="evidence" value="ECO:0007669"/>
    <property type="project" value="InterPro"/>
</dbReference>
<evidence type="ECO:0000256" key="2">
    <source>
        <dbReference type="ARBA" id="ARBA00009810"/>
    </source>
</evidence>